<dbReference type="RefSeq" id="XP_008866921.1">
    <property type="nucleotide sequence ID" value="XM_008868699.1"/>
</dbReference>
<proteinExistence type="predicted"/>
<dbReference type="PANTHER" id="PTHR47236">
    <property type="entry name" value="GENE, 32742-RELATED-RELATED"/>
    <property type="match status" value="1"/>
</dbReference>
<dbReference type="GeneID" id="20081422"/>
<dbReference type="PANTHER" id="PTHR47236:SF4">
    <property type="entry name" value="GENE 9195-RELATED"/>
    <property type="match status" value="1"/>
</dbReference>
<gene>
    <name evidence="2" type="ORF">H310_04372</name>
</gene>
<dbReference type="SMART" id="SM01411">
    <property type="entry name" value="Ephrin_rec_like"/>
    <property type="match status" value="10"/>
</dbReference>
<dbReference type="AlphaFoldDB" id="A0A024UCP5"/>
<dbReference type="VEuPathDB" id="FungiDB:H310_04372"/>
<dbReference type="STRING" id="157072.A0A024UCP5"/>
<keyword evidence="1" id="KW-0732">Signal</keyword>
<name>A0A024UCP5_9STRA</name>
<reference evidence="2" key="1">
    <citation type="submission" date="2013-12" db="EMBL/GenBank/DDBJ databases">
        <title>The Genome Sequence of Aphanomyces invadans NJM9701.</title>
        <authorList>
            <consortium name="The Broad Institute Genomics Platform"/>
            <person name="Russ C."/>
            <person name="Tyler B."/>
            <person name="van West P."/>
            <person name="Dieguez-Uribeondo J."/>
            <person name="Young S.K."/>
            <person name="Zeng Q."/>
            <person name="Gargeya S."/>
            <person name="Fitzgerald M."/>
            <person name="Abouelleil A."/>
            <person name="Alvarado L."/>
            <person name="Chapman S.B."/>
            <person name="Gainer-Dewar J."/>
            <person name="Goldberg J."/>
            <person name="Griggs A."/>
            <person name="Gujja S."/>
            <person name="Hansen M."/>
            <person name="Howarth C."/>
            <person name="Imamovic A."/>
            <person name="Ireland A."/>
            <person name="Larimer J."/>
            <person name="McCowan C."/>
            <person name="Murphy C."/>
            <person name="Pearson M."/>
            <person name="Poon T.W."/>
            <person name="Priest M."/>
            <person name="Roberts A."/>
            <person name="Saif S."/>
            <person name="Shea T."/>
            <person name="Sykes S."/>
            <person name="Wortman J."/>
            <person name="Nusbaum C."/>
            <person name="Birren B."/>
        </authorList>
    </citation>
    <scope>NUCLEOTIDE SEQUENCE [LARGE SCALE GENOMIC DNA]</scope>
    <source>
        <strain evidence="2">NJM9701</strain>
    </source>
</reference>
<evidence type="ECO:0000256" key="1">
    <source>
        <dbReference type="SAM" id="SignalP"/>
    </source>
</evidence>
<feature type="signal peptide" evidence="1">
    <location>
        <begin position="1"/>
        <end position="17"/>
    </location>
</feature>
<dbReference type="SUPFAM" id="SSF57184">
    <property type="entry name" value="Growth factor receptor domain"/>
    <property type="match status" value="1"/>
</dbReference>
<dbReference type="EMBL" id="KI913958">
    <property type="protein sequence ID" value="ETW03965.1"/>
    <property type="molecule type" value="Genomic_DNA"/>
</dbReference>
<feature type="chain" id="PRO_5001538063" description="Tyrosine-protein kinase ephrin type A/B receptor-like domain-containing protein" evidence="1">
    <location>
        <begin position="18"/>
        <end position="1005"/>
    </location>
</feature>
<protein>
    <recommendedName>
        <fullName evidence="3">Tyrosine-protein kinase ephrin type A/B receptor-like domain-containing protein</fullName>
    </recommendedName>
</protein>
<dbReference type="OrthoDB" id="439917at2759"/>
<organism evidence="2">
    <name type="scientific">Aphanomyces invadans</name>
    <dbReference type="NCBI Taxonomy" id="157072"/>
    <lineage>
        <taxon>Eukaryota</taxon>
        <taxon>Sar</taxon>
        <taxon>Stramenopiles</taxon>
        <taxon>Oomycota</taxon>
        <taxon>Saprolegniomycetes</taxon>
        <taxon>Saprolegniales</taxon>
        <taxon>Verrucalvaceae</taxon>
        <taxon>Aphanomyces</taxon>
    </lineage>
</organism>
<evidence type="ECO:0000313" key="2">
    <source>
        <dbReference type="EMBL" id="ETW03965.1"/>
    </source>
</evidence>
<dbReference type="Gene3D" id="2.10.50.10">
    <property type="entry name" value="Tumor Necrosis Factor Receptor, subunit A, domain 2"/>
    <property type="match status" value="1"/>
</dbReference>
<sequence>MHAAIVWTSLATGVVHSCAVLGYYKPPPDQTMLPVADAPCAGHAPCPKGSYCRNNQALPCLGGFYGNATQLYSPSCSGICPGGHACPPGTVTPIPCGHANVYCPVGSRAPKPIPPGYYGIGDTALTRQSIQLCALGSFCVEGTMATCLAGTFGASKGLASSECTDVCPPGHYCPEASIAPIPCPPGTYGDTTQLTTAACTGICPEGFYCPSGTATPKPCPSNSICPSGSTAPTIIPHGQYLTTIHATTTTFESMLTTCPPGSYCINGLVTPCPLGRYGNATGLTTALCSGPCPEGFYCPVGTETPIACLDPSTYCPIESSKPQVVSLGYYSLPTASPTRSLQLPCDPGSYCANGVKTKCPAGSFGITLGLTSSSCSGTCPAGSYCPAGTVEPLPCGHPSVMCPEGSAAPQAIASGFCGVGQTVLTQTSSVVAPSGSYALEGQCYICPGGYFGASSGQTSLTCSGLCAAGYYCPSGSTSATQVACGLNAYCPEGSDVPTPVLPGSFTVSAATDPCPPGQYRATAWSNSNILLASWSAIQVNYGDALYPFAACIACPIGTYKAVDGDSVSLCQLCTMYTTTSSSDRTTCDCFRLSGGATWNETTHKLVFDGSACLAVPAATLTPSWLPPNTAFTQSSQSQCTRGAYCVRGQRFPCPGGRFGTLAKETNPLCTGLCRRGHFCPVGSTSNTAQPCGGPHLYCPEGSPYPLPVTAGFYSIDSALGLASDPARRDTQAACEPGFYCLYGQRYPCPGGRYGSATGETNPLCTGLCRRGFYCPLGSTSATQVPCGGPNVVCRTGSDNPIAVSPGYYSGSDTTRADAVSRETMRWFQKPCEPGYYCVNGVRSPCPRGTFGSGGQLTTPSCSGACAAGYYCPEASTSATPFLCGNVAFFCPAGSSEPLAVAAGYYTAGGTNSTRVRQEECGVGQFCQGGIAYDCPQGTYGDTTGLTVEQCSGWCAAGFFCPPRSASATANRCPDGYYSIRGQGSCMQCPTNRPITRCQDKRECCA</sequence>
<accession>A0A024UCP5</accession>
<evidence type="ECO:0008006" key="3">
    <source>
        <dbReference type="Google" id="ProtNLM"/>
    </source>
</evidence>
<dbReference type="InterPro" id="IPR009030">
    <property type="entry name" value="Growth_fac_rcpt_cys_sf"/>
</dbReference>